<evidence type="ECO:0000313" key="8">
    <source>
        <dbReference type="Proteomes" id="UP001187192"/>
    </source>
</evidence>
<proteinExistence type="inferred from homology"/>
<dbReference type="Gene3D" id="3.40.50.1000">
    <property type="entry name" value="HAD superfamily/HAD-like"/>
    <property type="match status" value="1"/>
</dbReference>
<evidence type="ECO:0000256" key="6">
    <source>
        <dbReference type="SAM" id="SignalP"/>
    </source>
</evidence>
<evidence type="ECO:0000256" key="5">
    <source>
        <dbReference type="PIRNR" id="PIRNR002674"/>
    </source>
</evidence>
<dbReference type="SUPFAM" id="SSF56784">
    <property type="entry name" value="HAD-like"/>
    <property type="match status" value="1"/>
</dbReference>
<keyword evidence="8" id="KW-1185">Reference proteome</keyword>
<dbReference type="InterPro" id="IPR036412">
    <property type="entry name" value="HAD-like_sf"/>
</dbReference>
<comment type="caution">
    <text evidence="7">The sequence shown here is derived from an EMBL/GenBank/DDBJ whole genome shotgun (WGS) entry which is preliminary data.</text>
</comment>
<evidence type="ECO:0000256" key="3">
    <source>
        <dbReference type="ARBA" id="ARBA00022761"/>
    </source>
</evidence>
<gene>
    <name evidence="7" type="ORF">TIFTF001_006542</name>
</gene>
<dbReference type="AlphaFoldDB" id="A0AA87ZJ65"/>
<dbReference type="PIRSF" id="PIRSF002674">
    <property type="entry name" value="VSP"/>
    <property type="match status" value="1"/>
</dbReference>
<feature type="signal peptide" evidence="6">
    <location>
        <begin position="1"/>
        <end position="23"/>
    </location>
</feature>
<dbReference type="InterPro" id="IPR005519">
    <property type="entry name" value="Acid_phosphat_B-like"/>
</dbReference>
<keyword evidence="3 5" id="KW-0758">Storage protein</keyword>
<dbReference type="PANTHER" id="PTHR31284">
    <property type="entry name" value="ACID PHOSPHATASE-LIKE PROTEIN"/>
    <property type="match status" value="1"/>
</dbReference>
<dbReference type="PANTHER" id="PTHR31284:SF19">
    <property type="entry name" value="VEGETATIVE STORAGE PROTEIN 1-RELATED"/>
    <property type="match status" value="1"/>
</dbReference>
<dbReference type="GO" id="GO:0045735">
    <property type="term" value="F:nutrient reservoir activity"/>
    <property type="evidence" value="ECO:0007669"/>
    <property type="project" value="UniProtKB-UniRule"/>
</dbReference>
<evidence type="ECO:0000256" key="4">
    <source>
        <dbReference type="ARBA" id="ARBA00023180"/>
    </source>
</evidence>
<evidence type="ECO:0000256" key="2">
    <source>
        <dbReference type="ARBA" id="ARBA00022729"/>
    </source>
</evidence>
<sequence length="269" mass="29877">MATSTNQMWLSFFLATIVAIAQASNYNLITDQIHLLRPQPGSGGAYVGGISCLSWRLGIETNNIIGWTKIPDECTDYVGHYMIGSQYRLDSQVVTNEALLFAKSLNLSSDGKDLWIFDIDETALSNLPFYADEGFGKKPYNDTAFNEWVLKGEAPALPESLMLYQELLSLGIRVVFLTGRHEYQRNVTADNLKTAGFHTWEKLILKGAEYSGKTALVYKSAERNKLENIDGYIIIGILETSGVISWGQIPAIEPSSCQTQCTTLVERIS</sequence>
<organism evidence="7 8">
    <name type="scientific">Ficus carica</name>
    <name type="common">Common fig</name>
    <dbReference type="NCBI Taxonomy" id="3494"/>
    <lineage>
        <taxon>Eukaryota</taxon>
        <taxon>Viridiplantae</taxon>
        <taxon>Streptophyta</taxon>
        <taxon>Embryophyta</taxon>
        <taxon>Tracheophyta</taxon>
        <taxon>Spermatophyta</taxon>
        <taxon>Magnoliopsida</taxon>
        <taxon>eudicotyledons</taxon>
        <taxon>Gunneridae</taxon>
        <taxon>Pentapetalae</taxon>
        <taxon>rosids</taxon>
        <taxon>fabids</taxon>
        <taxon>Rosales</taxon>
        <taxon>Moraceae</taxon>
        <taxon>Ficeae</taxon>
        <taxon>Ficus</taxon>
    </lineage>
</organism>
<accession>A0AA87ZJ65</accession>
<dbReference type="InterPro" id="IPR023214">
    <property type="entry name" value="HAD_sf"/>
</dbReference>
<protein>
    <recommendedName>
        <fullName evidence="9">Acid phosphatase</fullName>
    </recommendedName>
</protein>
<evidence type="ECO:0000313" key="7">
    <source>
        <dbReference type="EMBL" id="GMN37113.1"/>
    </source>
</evidence>
<keyword evidence="4" id="KW-0325">Glycoprotein</keyword>
<name>A0AA87ZJ65_FICCA</name>
<comment type="function">
    <text evidence="1 5">May function as somatic storage protein during early seedling development.</text>
</comment>
<feature type="chain" id="PRO_5041712498" description="Acid phosphatase" evidence="6">
    <location>
        <begin position="24"/>
        <end position="269"/>
    </location>
</feature>
<keyword evidence="2 6" id="KW-0732">Signal</keyword>
<dbReference type="CDD" id="cd07535">
    <property type="entry name" value="HAD_VSP"/>
    <property type="match status" value="1"/>
</dbReference>
<dbReference type="Pfam" id="PF03767">
    <property type="entry name" value="Acid_phosphat_B"/>
    <property type="match status" value="1"/>
</dbReference>
<evidence type="ECO:0008006" key="9">
    <source>
        <dbReference type="Google" id="ProtNLM"/>
    </source>
</evidence>
<dbReference type="EMBL" id="BTGU01000006">
    <property type="protein sequence ID" value="GMN37113.1"/>
    <property type="molecule type" value="Genomic_DNA"/>
</dbReference>
<dbReference type="InterPro" id="IPR014403">
    <property type="entry name" value="APS1/VSP"/>
</dbReference>
<dbReference type="Proteomes" id="UP001187192">
    <property type="component" value="Unassembled WGS sequence"/>
</dbReference>
<reference evidence="7" key="1">
    <citation type="submission" date="2023-07" db="EMBL/GenBank/DDBJ databases">
        <title>draft genome sequence of fig (Ficus carica).</title>
        <authorList>
            <person name="Takahashi T."/>
            <person name="Nishimura K."/>
        </authorList>
    </citation>
    <scope>NUCLEOTIDE SEQUENCE</scope>
</reference>
<evidence type="ECO:0000256" key="1">
    <source>
        <dbReference type="ARBA" id="ARBA00002410"/>
    </source>
</evidence>
<comment type="similarity">
    <text evidence="5">Belongs to the APS1/VSP family.</text>
</comment>